<evidence type="ECO:0000313" key="3">
    <source>
        <dbReference type="Proteomes" id="UP001183388"/>
    </source>
</evidence>
<gene>
    <name evidence="2" type="ORF">RM780_13645</name>
</gene>
<organism evidence="2 3">
    <name type="scientific">Streptomyces boetiae</name>
    <dbReference type="NCBI Taxonomy" id="3075541"/>
    <lineage>
        <taxon>Bacteria</taxon>
        <taxon>Bacillati</taxon>
        <taxon>Actinomycetota</taxon>
        <taxon>Actinomycetes</taxon>
        <taxon>Kitasatosporales</taxon>
        <taxon>Streptomycetaceae</taxon>
        <taxon>Streptomyces</taxon>
    </lineage>
</organism>
<keyword evidence="1" id="KW-0812">Transmembrane</keyword>
<evidence type="ECO:0000256" key="1">
    <source>
        <dbReference type="SAM" id="Phobius"/>
    </source>
</evidence>
<dbReference type="EMBL" id="JAVREN010000017">
    <property type="protein sequence ID" value="MDT0308001.1"/>
    <property type="molecule type" value="Genomic_DNA"/>
</dbReference>
<keyword evidence="3" id="KW-1185">Reference proteome</keyword>
<protein>
    <submittedName>
        <fullName evidence="2">DoxX family membrane protein</fullName>
    </submittedName>
</protein>
<sequence>MGGVGEGAAGRRGRRLLAVTRVLIGVIFLFGFLDKTFGLTYFTPRGEGWVDGGSPTRGYLGDVAAGPFQDTFNSWAGDAWADWSFMAGLLGVGLAVTFGFALRVAAVGGTVMMALMWAAVWPPDRTLADGAPSMSANPLVEYHVIYAAVLIVVAYFGAGETWGLARAWRRLPVVRGLRWLH</sequence>
<feature type="transmembrane region" description="Helical" evidence="1">
    <location>
        <begin position="143"/>
        <end position="165"/>
    </location>
</feature>
<dbReference type="Proteomes" id="UP001183388">
    <property type="component" value="Unassembled WGS sequence"/>
</dbReference>
<feature type="transmembrane region" description="Helical" evidence="1">
    <location>
        <begin position="80"/>
        <end position="98"/>
    </location>
</feature>
<proteinExistence type="predicted"/>
<comment type="caution">
    <text evidence="2">The sequence shown here is derived from an EMBL/GenBank/DDBJ whole genome shotgun (WGS) entry which is preliminary data.</text>
</comment>
<evidence type="ECO:0000313" key="2">
    <source>
        <dbReference type="EMBL" id="MDT0308001.1"/>
    </source>
</evidence>
<dbReference type="RefSeq" id="WP_311631021.1">
    <property type="nucleotide sequence ID" value="NZ_JAVREN010000017.1"/>
</dbReference>
<feature type="transmembrane region" description="Helical" evidence="1">
    <location>
        <begin position="105"/>
        <end position="123"/>
    </location>
</feature>
<feature type="transmembrane region" description="Helical" evidence="1">
    <location>
        <begin position="16"/>
        <end position="33"/>
    </location>
</feature>
<name>A0ABU2L8V6_9ACTN</name>
<keyword evidence="1" id="KW-1133">Transmembrane helix</keyword>
<reference evidence="3" key="1">
    <citation type="submission" date="2023-07" db="EMBL/GenBank/DDBJ databases">
        <title>30 novel species of actinomycetes from the DSMZ collection.</title>
        <authorList>
            <person name="Nouioui I."/>
        </authorList>
    </citation>
    <scope>NUCLEOTIDE SEQUENCE [LARGE SCALE GENOMIC DNA]</scope>
    <source>
        <strain evidence="3">DSM 44917</strain>
    </source>
</reference>
<keyword evidence="1" id="KW-0472">Membrane</keyword>
<accession>A0ABU2L8V6</accession>